<dbReference type="InterPro" id="IPR006084">
    <property type="entry name" value="XPG/Rad2"/>
</dbReference>
<dbReference type="PANTHER" id="PTHR11081">
    <property type="entry name" value="FLAP ENDONUCLEASE FAMILY MEMBER"/>
    <property type="match status" value="1"/>
</dbReference>
<evidence type="ECO:0000256" key="4">
    <source>
        <dbReference type="SAM" id="MobiDB-lite"/>
    </source>
</evidence>
<dbReference type="Pfam" id="PF00867">
    <property type="entry name" value="XPG_I"/>
    <property type="match status" value="1"/>
</dbReference>
<dbReference type="InterPro" id="IPR036279">
    <property type="entry name" value="5-3_exonuclease_C_sf"/>
</dbReference>
<reference evidence="6 7" key="1">
    <citation type="journal article" date="2020" name="ISME J.">
        <title>Uncovering the hidden diversity of litter-decomposition mechanisms in mushroom-forming fungi.</title>
        <authorList>
            <person name="Floudas D."/>
            <person name="Bentzer J."/>
            <person name="Ahren D."/>
            <person name="Johansson T."/>
            <person name="Persson P."/>
            <person name="Tunlid A."/>
        </authorList>
    </citation>
    <scope>NUCLEOTIDE SEQUENCE [LARGE SCALE GENOMIC DNA]</scope>
    <source>
        <strain evidence="6 7">CBS 406.79</strain>
    </source>
</reference>
<gene>
    <name evidence="6" type="ORF">D9757_004098</name>
</gene>
<evidence type="ECO:0000313" key="6">
    <source>
        <dbReference type="EMBL" id="KAF5389661.1"/>
    </source>
</evidence>
<keyword evidence="1" id="KW-0479">Metal-binding</keyword>
<dbReference type="Gene3D" id="1.10.150.20">
    <property type="entry name" value="5' to 3' exonuclease, C-terminal subdomain"/>
    <property type="match status" value="1"/>
</dbReference>
<dbReference type="EMBL" id="JAACJN010000021">
    <property type="protein sequence ID" value="KAF5389661.1"/>
    <property type="molecule type" value="Genomic_DNA"/>
</dbReference>
<feature type="compositionally biased region" description="Acidic residues" evidence="4">
    <location>
        <begin position="551"/>
        <end position="571"/>
    </location>
</feature>
<keyword evidence="2" id="KW-0378">Hydrolase</keyword>
<dbReference type="GO" id="GO:0003677">
    <property type="term" value="F:DNA binding"/>
    <property type="evidence" value="ECO:0007669"/>
    <property type="project" value="InterPro"/>
</dbReference>
<evidence type="ECO:0000313" key="7">
    <source>
        <dbReference type="Proteomes" id="UP000518752"/>
    </source>
</evidence>
<evidence type="ECO:0000256" key="3">
    <source>
        <dbReference type="ARBA" id="ARBA00022842"/>
    </source>
</evidence>
<dbReference type="InterPro" id="IPR029060">
    <property type="entry name" value="PIN-like_dom_sf"/>
</dbReference>
<feature type="compositionally biased region" description="Basic and acidic residues" evidence="4">
    <location>
        <begin position="572"/>
        <end position="581"/>
    </location>
</feature>
<evidence type="ECO:0000259" key="5">
    <source>
        <dbReference type="SMART" id="SM00484"/>
    </source>
</evidence>
<dbReference type="Proteomes" id="UP000518752">
    <property type="component" value="Unassembled WGS sequence"/>
</dbReference>
<dbReference type="CDD" id="cd09897">
    <property type="entry name" value="H3TH_FEN1-XPG-like"/>
    <property type="match status" value="1"/>
</dbReference>
<dbReference type="InterPro" id="IPR008918">
    <property type="entry name" value="HhH2"/>
</dbReference>
<protein>
    <recommendedName>
        <fullName evidence="5">XPG-I domain-containing protein</fullName>
    </recommendedName>
</protein>
<feature type="region of interest" description="Disordered" evidence="4">
    <location>
        <begin position="551"/>
        <end position="581"/>
    </location>
</feature>
<dbReference type="OrthoDB" id="31113at2759"/>
<keyword evidence="3" id="KW-0460">Magnesium</keyword>
<dbReference type="SUPFAM" id="SSF88723">
    <property type="entry name" value="PIN domain-like"/>
    <property type="match status" value="1"/>
</dbReference>
<dbReference type="Gene3D" id="3.40.50.1010">
    <property type="entry name" value="5'-nuclease"/>
    <property type="match status" value="2"/>
</dbReference>
<dbReference type="GO" id="GO:0006281">
    <property type="term" value="P:DNA repair"/>
    <property type="evidence" value="ECO:0007669"/>
    <property type="project" value="UniProtKB-ARBA"/>
</dbReference>
<feature type="domain" description="XPG-I" evidence="5">
    <location>
        <begin position="368"/>
        <end position="438"/>
    </location>
</feature>
<dbReference type="InterPro" id="IPR006086">
    <property type="entry name" value="XPG-I_dom"/>
</dbReference>
<organism evidence="6 7">
    <name type="scientific">Collybiopsis confluens</name>
    <dbReference type="NCBI Taxonomy" id="2823264"/>
    <lineage>
        <taxon>Eukaryota</taxon>
        <taxon>Fungi</taxon>
        <taxon>Dikarya</taxon>
        <taxon>Basidiomycota</taxon>
        <taxon>Agaricomycotina</taxon>
        <taxon>Agaricomycetes</taxon>
        <taxon>Agaricomycetidae</taxon>
        <taxon>Agaricales</taxon>
        <taxon>Marasmiineae</taxon>
        <taxon>Omphalotaceae</taxon>
        <taxon>Collybiopsis</taxon>
    </lineage>
</organism>
<dbReference type="PANTHER" id="PTHR11081:SF9">
    <property type="entry name" value="FLAP ENDONUCLEASE 1"/>
    <property type="match status" value="1"/>
</dbReference>
<keyword evidence="2" id="KW-0255">Endonuclease</keyword>
<keyword evidence="2" id="KW-0540">Nuclease</keyword>
<sequence>MEIIKRLPHRLQGFAGKRIVLTHYRDGTLLTQRFHFAQIPHPSRHVLGWYKLIKELKDFGVEAICVFDGKERNLAKAQEASRRKNVRLLTTARASIENQRLVRLNRLSKIISSVSELEHLARFELESEAKQFDPLTKNGEDLVSQLLPLESDIMFMDEWYSEFKSRISLSEAEEALRTESSAITTEFIPDVPAACHNSLHVNGFDLDGTFTELDASPVEFPASPSDFSLVPKLKSDDLLFQLRALYKDYRNSIPKVVSFPLSNVDAAPTAAPTLESPAVLEALTEDGEDSRQEARDVYEMSKRQIQLSLQEKRIWNSFASTLDAPDIENIHREIRELLLSSNIISESYRVRLNPPTSRIYAECKEILRAMGVSCVDCSGPFEAEALASAFVLNGYADYVASEDTDVLIYEAPLIRNITSRQLPLMVISGAELRSNLKLTRPMFIDFALLLGTDFSQRVQNVGPTRALGFIRTHGSIEKFIDTETKFKLKVSREEYMRQVNSGRNVFQTLPPVPKDIIRLIENTGGERSMGDMDQVAFVMGKYGLSREIEPSADWDSEEGALEGNYFDDDSGWAEKDHEGGW</sequence>
<keyword evidence="7" id="KW-1185">Reference proteome</keyword>
<name>A0A8H5MDH2_9AGAR</name>
<comment type="caution">
    <text evidence="6">The sequence shown here is derived from an EMBL/GenBank/DDBJ whole genome shotgun (WGS) entry which is preliminary data.</text>
</comment>
<dbReference type="GO" id="GO:0017108">
    <property type="term" value="F:5'-flap endonuclease activity"/>
    <property type="evidence" value="ECO:0007669"/>
    <property type="project" value="TreeGrafter"/>
</dbReference>
<dbReference type="SUPFAM" id="SSF47807">
    <property type="entry name" value="5' to 3' exonuclease, C-terminal subdomain"/>
    <property type="match status" value="1"/>
</dbReference>
<evidence type="ECO:0000256" key="2">
    <source>
        <dbReference type="ARBA" id="ARBA00022759"/>
    </source>
</evidence>
<dbReference type="SMART" id="SM00484">
    <property type="entry name" value="XPGI"/>
    <property type="match status" value="1"/>
</dbReference>
<dbReference type="GO" id="GO:0046872">
    <property type="term" value="F:metal ion binding"/>
    <property type="evidence" value="ECO:0007669"/>
    <property type="project" value="UniProtKB-KW"/>
</dbReference>
<evidence type="ECO:0000256" key="1">
    <source>
        <dbReference type="ARBA" id="ARBA00022723"/>
    </source>
</evidence>
<dbReference type="AlphaFoldDB" id="A0A8H5MDH2"/>
<accession>A0A8H5MDH2</accession>
<dbReference type="SMART" id="SM00279">
    <property type="entry name" value="HhH2"/>
    <property type="match status" value="1"/>
</dbReference>
<dbReference type="PRINTS" id="PR00853">
    <property type="entry name" value="XPGRADSUPER"/>
</dbReference>
<proteinExistence type="predicted"/>